<keyword evidence="2 4" id="KW-0808">Transferase</keyword>
<evidence type="ECO:0000256" key="1">
    <source>
        <dbReference type="ARBA" id="ARBA00022603"/>
    </source>
</evidence>
<feature type="domain" description="Histidine-specific methyltransferase SAM-dependent" evidence="3">
    <location>
        <begin position="8"/>
        <end position="316"/>
    </location>
</feature>
<dbReference type="InterPro" id="IPR017804">
    <property type="entry name" value="MeTrfase_EgtD-like"/>
</dbReference>
<dbReference type="Gene3D" id="3.40.50.150">
    <property type="entry name" value="Vaccinia Virus protein VP39"/>
    <property type="match status" value="1"/>
</dbReference>
<sequence>MAPDQMSRYIFQGLMNTPKCFPAFALFEGQGSALYNAKASIEAYYPRWAEVDALQSHADQVARLLAAEYAQTGRNINIIELGVGDGQKMYLLMQALADEGLLEHTTYRPIDHSASALSEILRTVSGWEFPVSVAPVNATFCEMGQHIKAAEHEINLVVWLGSTIGYLTSSQRYSMMDTLYEQLNPGDYLLVGLDLKKSPERIREAYCSEPNPAFFLNAIHVINHHLGLQLQAGDFRHVFDYNDESGEAFSRLQCQRDILCECGGYQFHFAKGESLYVCSHHKFTLDSFCTLMQFHGFEPRITIQDNDCLIADCLTQRSRKRVPLRDATNALKDIANIVMGSPFDIASF</sequence>
<dbReference type="GO" id="GO:0032259">
    <property type="term" value="P:methylation"/>
    <property type="evidence" value="ECO:0007669"/>
    <property type="project" value="UniProtKB-KW"/>
</dbReference>
<proteinExistence type="predicted"/>
<evidence type="ECO:0000256" key="2">
    <source>
        <dbReference type="ARBA" id="ARBA00022679"/>
    </source>
</evidence>
<dbReference type="InterPro" id="IPR051128">
    <property type="entry name" value="EgtD_Methyltrsf_superfamily"/>
</dbReference>
<gene>
    <name evidence="4" type="primary">egtD_2</name>
    <name evidence="4" type="ORF">OPDIPICF_03711</name>
</gene>
<name>A0A5S9NN65_9GAMM</name>
<accession>A0A5S9NN65</accession>
<dbReference type="PANTHER" id="PTHR43397:SF1">
    <property type="entry name" value="ERGOTHIONEINE BIOSYNTHESIS PROTEIN 1"/>
    <property type="match status" value="1"/>
</dbReference>
<evidence type="ECO:0000259" key="3">
    <source>
        <dbReference type="Pfam" id="PF10017"/>
    </source>
</evidence>
<dbReference type="Pfam" id="PF10017">
    <property type="entry name" value="Methyltransf_33"/>
    <property type="match status" value="1"/>
</dbReference>
<keyword evidence="1 4" id="KW-0489">Methyltransferase</keyword>
<dbReference type="PANTHER" id="PTHR43397">
    <property type="entry name" value="ERGOTHIONEINE BIOSYNTHESIS PROTEIN 1"/>
    <property type="match status" value="1"/>
</dbReference>
<dbReference type="OrthoDB" id="5289726at2"/>
<dbReference type="Proteomes" id="UP000441399">
    <property type="component" value="Unassembled WGS sequence"/>
</dbReference>
<dbReference type="EC" id="2.1.1.44" evidence="4"/>
<evidence type="ECO:0000313" key="4">
    <source>
        <dbReference type="EMBL" id="CAA0091776.1"/>
    </source>
</evidence>
<protein>
    <submittedName>
        <fullName evidence="4">Histidine N-alpha-methyltransferase</fullName>
        <ecNumber evidence="4">2.1.1.44</ecNumber>
    </submittedName>
</protein>
<dbReference type="PIRSF" id="PIRSF018005">
    <property type="entry name" value="UCP018005"/>
    <property type="match status" value="1"/>
</dbReference>
<dbReference type="EMBL" id="CACSIO010000002">
    <property type="protein sequence ID" value="CAA0091776.1"/>
    <property type="molecule type" value="Genomic_DNA"/>
</dbReference>
<dbReference type="GO" id="GO:0052706">
    <property type="term" value="F:L-histidine N(alpha)-methyltransferase activity"/>
    <property type="evidence" value="ECO:0007669"/>
    <property type="project" value="UniProtKB-EC"/>
</dbReference>
<dbReference type="InterPro" id="IPR019257">
    <property type="entry name" value="MeTrfase_dom"/>
</dbReference>
<organism evidence="4 5">
    <name type="scientific">BD1-7 clade bacterium</name>
    <dbReference type="NCBI Taxonomy" id="2029982"/>
    <lineage>
        <taxon>Bacteria</taxon>
        <taxon>Pseudomonadati</taxon>
        <taxon>Pseudomonadota</taxon>
        <taxon>Gammaproteobacteria</taxon>
        <taxon>Cellvibrionales</taxon>
        <taxon>Spongiibacteraceae</taxon>
        <taxon>BD1-7 clade</taxon>
    </lineage>
</organism>
<dbReference type="InterPro" id="IPR029063">
    <property type="entry name" value="SAM-dependent_MTases_sf"/>
</dbReference>
<dbReference type="SUPFAM" id="SSF53335">
    <property type="entry name" value="S-adenosyl-L-methionine-dependent methyltransferases"/>
    <property type="match status" value="1"/>
</dbReference>
<keyword evidence="5" id="KW-1185">Reference proteome</keyword>
<dbReference type="AlphaFoldDB" id="A0A5S9NN65"/>
<evidence type="ECO:0000313" key="5">
    <source>
        <dbReference type="Proteomes" id="UP000441399"/>
    </source>
</evidence>
<reference evidence="4 5" key="1">
    <citation type="submission" date="2019-11" db="EMBL/GenBank/DDBJ databases">
        <authorList>
            <person name="Holert J."/>
        </authorList>
    </citation>
    <scope>NUCLEOTIDE SEQUENCE [LARGE SCALE GENOMIC DNA]</scope>
    <source>
        <strain evidence="4">SB11_3</strain>
    </source>
</reference>